<evidence type="ECO:0000259" key="1">
    <source>
        <dbReference type="PROSITE" id="PS50878"/>
    </source>
</evidence>
<dbReference type="InterPro" id="IPR043502">
    <property type="entry name" value="DNA/RNA_pol_sf"/>
</dbReference>
<dbReference type="SUPFAM" id="SSF56672">
    <property type="entry name" value="DNA/RNA polymerases"/>
    <property type="match status" value="1"/>
</dbReference>
<organism evidence="2">
    <name type="scientific">Arundo donax</name>
    <name type="common">Giant reed</name>
    <name type="synonym">Donax arundinaceus</name>
    <dbReference type="NCBI Taxonomy" id="35708"/>
    <lineage>
        <taxon>Eukaryota</taxon>
        <taxon>Viridiplantae</taxon>
        <taxon>Streptophyta</taxon>
        <taxon>Embryophyta</taxon>
        <taxon>Tracheophyta</taxon>
        <taxon>Spermatophyta</taxon>
        <taxon>Magnoliopsida</taxon>
        <taxon>Liliopsida</taxon>
        <taxon>Poales</taxon>
        <taxon>Poaceae</taxon>
        <taxon>PACMAD clade</taxon>
        <taxon>Arundinoideae</taxon>
        <taxon>Arundineae</taxon>
        <taxon>Arundo</taxon>
    </lineage>
</organism>
<protein>
    <recommendedName>
        <fullName evidence="1">Reverse transcriptase domain-containing protein</fullName>
    </recommendedName>
</protein>
<dbReference type="PANTHER" id="PTHR31635:SF196">
    <property type="entry name" value="REVERSE TRANSCRIPTASE DOMAIN-CONTAINING PROTEIN-RELATED"/>
    <property type="match status" value="1"/>
</dbReference>
<dbReference type="Pfam" id="PF00078">
    <property type="entry name" value="RVT_1"/>
    <property type="match status" value="1"/>
</dbReference>
<dbReference type="PANTHER" id="PTHR31635">
    <property type="entry name" value="REVERSE TRANSCRIPTASE DOMAIN-CONTAINING PROTEIN-RELATED"/>
    <property type="match status" value="1"/>
</dbReference>
<accession>A0A0A8ZIZ9</accession>
<proteinExistence type="predicted"/>
<name>A0A0A8ZIZ9_ARUDO</name>
<dbReference type="InterPro" id="IPR000477">
    <property type="entry name" value="RT_dom"/>
</dbReference>
<feature type="domain" description="Reverse transcriptase" evidence="1">
    <location>
        <begin position="1"/>
        <end position="183"/>
    </location>
</feature>
<reference evidence="2" key="2">
    <citation type="journal article" date="2015" name="Data Brief">
        <title>Shoot transcriptome of the giant reed, Arundo donax.</title>
        <authorList>
            <person name="Barrero R.A."/>
            <person name="Guerrero F.D."/>
            <person name="Moolhuijzen P."/>
            <person name="Goolsby J.A."/>
            <person name="Tidwell J."/>
            <person name="Bellgard S.E."/>
            <person name="Bellgard M.I."/>
        </authorList>
    </citation>
    <scope>NUCLEOTIDE SEQUENCE</scope>
    <source>
        <tissue evidence="2">Shoot tissue taken approximately 20 cm above the soil surface</tissue>
    </source>
</reference>
<sequence>MFVRNMARIFHQRRMPALLIKLGITKTFDSVRWEYLLTLMQHIAFPVKWCDWISMLLATSSSRVLMNGIPNPPLNHSRGLQQGDPLSPLLFILAIDSLQRPLELATSSGILSPLRGRTPRMRISMYANDAAIFVNPTKEDLAALAEVLNLFAKAMGLRTNFHKSLVAPIDVMALTSMTSFATF</sequence>
<dbReference type="EMBL" id="GBRH01260267">
    <property type="protein sequence ID" value="JAD37628.1"/>
    <property type="molecule type" value="Transcribed_RNA"/>
</dbReference>
<dbReference type="PROSITE" id="PS50878">
    <property type="entry name" value="RT_POL"/>
    <property type="match status" value="1"/>
</dbReference>
<dbReference type="AlphaFoldDB" id="A0A0A8ZIZ9"/>
<reference evidence="2" key="1">
    <citation type="submission" date="2014-09" db="EMBL/GenBank/DDBJ databases">
        <authorList>
            <person name="Magalhaes I.L.F."/>
            <person name="Oliveira U."/>
            <person name="Santos F.R."/>
            <person name="Vidigal T.H.D.A."/>
            <person name="Brescovit A.D."/>
            <person name="Santos A.J."/>
        </authorList>
    </citation>
    <scope>NUCLEOTIDE SEQUENCE</scope>
    <source>
        <tissue evidence="2">Shoot tissue taken approximately 20 cm above the soil surface</tissue>
    </source>
</reference>
<evidence type="ECO:0000313" key="2">
    <source>
        <dbReference type="EMBL" id="JAD37628.1"/>
    </source>
</evidence>